<dbReference type="VEuPathDB" id="TriTrypDB:LDHU3_26.1800"/>
<dbReference type="Gene3D" id="1.50.10.20">
    <property type="match status" value="1"/>
</dbReference>
<keyword evidence="4" id="KW-0813">Transport</keyword>
<dbReference type="PANTHER" id="PTHR21443">
    <property type="entry name" value="CONSERVED OLIGOMERIC GOLGI COMPLEX COMPONENT 7"/>
    <property type="match status" value="1"/>
</dbReference>
<dbReference type="GO" id="GO:0006890">
    <property type="term" value="P:retrograde vesicle-mediated transport, Golgi to endoplasmic reticulum"/>
    <property type="evidence" value="ECO:0007669"/>
    <property type="project" value="TreeGrafter"/>
</dbReference>
<comment type="caution">
    <text evidence="12">The sequence shown here is derived from an EMBL/GenBank/DDBJ whole genome shotgun (WGS) entry which is preliminary data.</text>
</comment>
<keyword evidence="7" id="KW-0333">Golgi apparatus</keyword>
<sequence>MNLAPDTITIEAQRNTELLLLEQLRSTNPHIYALWQRHPDKVNDASSSSAASSSSKDTRGAGGSDGRGANASSASAASTLTEPFDYTEPRFYRAAHVHFLMENLSVTPQGFSSLYPSRPWIVYWALQAADVLSAMESEVLHRTPPSAIVAFLHSCLSVDHTCQAEVNNRLAAAATSARGAQEVNDPHVTWTLLGSSTTSVTHSRDSADATSATWMPPVEDAAEVAERSSRPVMGFAGGATHQEPHIASSYAACCALAMLSWYDDGAPLRQLPRAAIKRWLLTLRNEDGSFRVHGGGESDIRASYCAAVITTLLGLDDPTTFDGEAGRREFVDDVRDVPVLTLQTARFVAACQTHEGGFTCSPTASEAHGAYTQCGLAALLLMKQPHMVHQASLRRWLAARQLNYEGGFNGRTNKLVDSCYSHWIGASHVLLRTVEAYTKCFTEVPTTHSRNGDGAGTSEDGDREDVDSASSARCLRAREVVLLDHAQLLDAKMIHASADDAWDRAESEHLTRLGVVDQFLGADDAVLRSAEGKRAAVTALYERLLESQLAAVRGCDGNGGAAAGDVQGSLEAWRARQAFLYADVGDFYFNQRKLQDYVLRCCQDPEIGGLMDKPQTAHDGYHTCYSLSGLSAAQNLQYRTHATAADAAYPSTYLERAFARSYLPGRESGSTSGNEEGSCGVVLGLPNTSAAADAAVPSKPQLSMPSVATVADASSTALSSDCMARLNTVIADDIRQLSRDDLDVKRWLNTALSRLVEAAKEVSPAGATAAAAASPVPSHASTASLASATTTSIRKPLHLEEQLVQLLHARVQTHSQELSAGIEDLISSTLVRLPRTTMELTRMAAEAAELTEQLQRIEGVVHPAVVAGSEAYVAELQLRKASESKLQRCRRYLEKAARVKESIRSLQYLVEQRESTNNKTGSGNGSDALNGLEKGTDSSAGPITAGNPVNGSASSGKAAARHRDLDEVAGIIRQAREDLKEITAVDDTFGEQYKAQLELFEQYIEHALEEECVACLLAHQLERATRLMTTLYSIGRADAVLKCYGEQAATQMAAMQQEKLRACVSSGGAGVHRSNVAAAAVAELLRREIIPDDNAFVSRELTFLSSLVRRTLEEAQATSSSKSGGAGASGAAQEAATTTRSKPPGASTPSAATASPAALASVPTGGASGGGHIAVEDDPRAVQALEVISIILHKLYEPVQSTLQPLLTERPDTTNADFVACLSAIQLIKISATSVTTAAPQGMAGEQSSASTGFATPPVTAKDPLEKLAREVTHRALGLFAGLFHEERVLDRYAARVCAPVAAFCEQPLSRALSAVASTATADELDEDSLTSVLTHAIQEVLVYAPEKITTRCTTAWHASLSKMLAQLQPTPSTSQHTLLQYLYIYKRRVRPLVMRAQQSVEDWLSTGTDEVEEAQEFIQKSILNNITRPILATVAAYTSLPYWGNASASADGSSSSTPVAAGASKPLGTYTQGQAAPSSAVRNMGEMLMELPLTLETLGSGAVAECRRNAQGTGSAGNGASDADAEDGVRALIEEQAEEWLRAVVSDVVSTFVKEKVLQLQIGPFGSVPPSQQQQREHQTQRATSSASEAMQCRYAAALEQLTTDLDYVRNILSAVNEESLETVERVLRAVQALPPASVCAVFVVGNAINMTTLDGGAADNAVEQHQQPQQ</sequence>
<dbReference type="GO" id="GO:0000139">
    <property type="term" value="C:Golgi membrane"/>
    <property type="evidence" value="ECO:0007669"/>
    <property type="project" value="UniProtKB-SubCell"/>
</dbReference>
<feature type="region of interest" description="Disordered" evidence="10">
    <location>
        <begin position="1567"/>
        <end position="1588"/>
    </location>
</feature>
<dbReference type="InterPro" id="IPR008930">
    <property type="entry name" value="Terpenoid_cyclase/PrenylTrfase"/>
</dbReference>
<feature type="compositionally biased region" description="Low complexity" evidence="10">
    <location>
        <begin position="1116"/>
        <end position="1164"/>
    </location>
</feature>
<evidence type="ECO:0000256" key="8">
    <source>
        <dbReference type="ARBA" id="ARBA00023136"/>
    </source>
</evidence>
<evidence type="ECO:0000256" key="9">
    <source>
        <dbReference type="ARBA" id="ARBA00031345"/>
    </source>
</evidence>
<feature type="region of interest" description="Disordered" evidence="10">
    <location>
        <begin position="1452"/>
        <end position="1475"/>
    </location>
</feature>
<dbReference type="PANTHER" id="PTHR21443:SF0">
    <property type="entry name" value="CONSERVED OLIGOMERIC GOLGI COMPLEX SUBUNIT 7"/>
    <property type="match status" value="1"/>
</dbReference>
<feature type="compositionally biased region" description="Polar residues" evidence="10">
    <location>
        <begin position="917"/>
        <end position="927"/>
    </location>
</feature>
<proteinExistence type="inferred from homology"/>
<dbReference type="GO" id="GO:0017119">
    <property type="term" value="C:Golgi transport complex"/>
    <property type="evidence" value="ECO:0007669"/>
    <property type="project" value="InterPro"/>
</dbReference>
<feature type="region of interest" description="Disordered" evidence="10">
    <location>
        <begin position="1116"/>
        <end position="1174"/>
    </location>
</feature>
<evidence type="ECO:0000256" key="3">
    <source>
        <dbReference type="ARBA" id="ARBA00020984"/>
    </source>
</evidence>
<dbReference type="InterPro" id="IPR019335">
    <property type="entry name" value="COG7"/>
</dbReference>
<dbReference type="GO" id="GO:0006886">
    <property type="term" value="P:intracellular protein transport"/>
    <property type="evidence" value="ECO:0007669"/>
    <property type="project" value="InterPro"/>
</dbReference>
<feature type="compositionally biased region" description="Polar residues" evidence="10">
    <location>
        <begin position="937"/>
        <end position="955"/>
    </location>
</feature>
<comment type="similarity">
    <text evidence="2">Belongs to the COG7 family.</text>
</comment>
<accession>A0A504WWY2</accession>
<evidence type="ECO:0000313" key="12">
    <source>
        <dbReference type="EMBL" id="TPP41181.1"/>
    </source>
</evidence>
<evidence type="ECO:0000313" key="13">
    <source>
        <dbReference type="Proteomes" id="UP000318447"/>
    </source>
</evidence>
<organism evidence="12 13">
    <name type="scientific">Leishmania donovani</name>
    <dbReference type="NCBI Taxonomy" id="5661"/>
    <lineage>
        <taxon>Eukaryota</taxon>
        <taxon>Discoba</taxon>
        <taxon>Euglenozoa</taxon>
        <taxon>Kinetoplastea</taxon>
        <taxon>Metakinetoplastina</taxon>
        <taxon>Trypanosomatida</taxon>
        <taxon>Trypanosomatidae</taxon>
        <taxon>Leishmaniinae</taxon>
        <taxon>Leishmania</taxon>
    </lineage>
</organism>
<evidence type="ECO:0000256" key="7">
    <source>
        <dbReference type="ARBA" id="ARBA00023034"/>
    </source>
</evidence>
<dbReference type="EMBL" id="RHLC01000017">
    <property type="protein sequence ID" value="TPP41181.1"/>
    <property type="molecule type" value="Genomic_DNA"/>
</dbReference>
<dbReference type="GO" id="GO:0016740">
    <property type="term" value="F:transferase activity"/>
    <property type="evidence" value="ECO:0007669"/>
    <property type="project" value="UniProtKB-KW"/>
</dbReference>
<dbReference type="InterPro" id="IPR001330">
    <property type="entry name" value="Prenyltrans"/>
</dbReference>
<name>A0A504WWY2_LEIDO</name>
<keyword evidence="12" id="KW-0808">Transferase</keyword>
<keyword evidence="8" id="KW-0472">Membrane</keyword>
<evidence type="ECO:0000256" key="4">
    <source>
        <dbReference type="ARBA" id="ARBA00022448"/>
    </source>
</evidence>
<evidence type="ECO:0000256" key="6">
    <source>
        <dbReference type="ARBA" id="ARBA00022927"/>
    </source>
</evidence>
<feature type="region of interest" description="Disordered" evidence="10">
    <location>
        <begin position="448"/>
        <end position="468"/>
    </location>
</feature>
<evidence type="ECO:0000256" key="10">
    <source>
        <dbReference type="SAM" id="MobiDB-lite"/>
    </source>
</evidence>
<dbReference type="SUPFAM" id="SSF48239">
    <property type="entry name" value="Terpenoid cyclases/Protein prenyltransferases"/>
    <property type="match status" value="1"/>
</dbReference>
<evidence type="ECO:0000256" key="2">
    <source>
        <dbReference type="ARBA" id="ARBA00005831"/>
    </source>
</evidence>
<feature type="domain" description="Prenyltransferase alpha-alpha toroid" evidence="11">
    <location>
        <begin position="91"/>
        <end position="637"/>
    </location>
</feature>
<dbReference type="Pfam" id="PF00432">
    <property type="entry name" value="Prenyltrans"/>
    <property type="match status" value="1"/>
</dbReference>
<dbReference type="GO" id="GO:0007030">
    <property type="term" value="P:Golgi organization"/>
    <property type="evidence" value="ECO:0007669"/>
    <property type="project" value="TreeGrafter"/>
</dbReference>
<evidence type="ECO:0000256" key="1">
    <source>
        <dbReference type="ARBA" id="ARBA00004395"/>
    </source>
</evidence>
<keyword evidence="5" id="KW-0677">Repeat</keyword>
<dbReference type="Proteomes" id="UP000318447">
    <property type="component" value="Unassembled WGS sequence"/>
</dbReference>
<dbReference type="VEuPathDB" id="TriTrypDB:LdBPK_261460.1"/>
<evidence type="ECO:0000256" key="5">
    <source>
        <dbReference type="ARBA" id="ARBA00022737"/>
    </source>
</evidence>
<feature type="region of interest" description="Disordered" evidence="10">
    <location>
        <begin position="43"/>
        <end position="74"/>
    </location>
</feature>
<feature type="compositionally biased region" description="Low complexity" evidence="10">
    <location>
        <begin position="45"/>
        <end position="55"/>
    </location>
</feature>
<gene>
    <name evidence="12" type="ORF">CGC21_32060</name>
</gene>
<comment type="subcellular location">
    <subcellularLocation>
        <location evidence="1">Golgi apparatus membrane</location>
        <topology evidence="1">Peripheral membrane protein</topology>
    </subcellularLocation>
</comment>
<reference evidence="13" key="1">
    <citation type="submission" date="2019-02" db="EMBL/GenBank/DDBJ databases">
        <title>FDA dAtabase for Regulatory Grade micrObial Sequences (FDA-ARGOS): Supporting development and validation of Infectious Disease Dx tests.</title>
        <authorList>
            <person name="Duncan R."/>
            <person name="Fisher C."/>
            <person name="Tallon L."/>
            <person name="Sadzewicz L."/>
            <person name="Sengamalay N."/>
            <person name="Ott S."/>
            <person name="Godinez A."/>
            <person name="Nagaraj S."/>
            <person name="Vavikolanu K."/>
            <person name="Nadendla S."/>
            <person name="Aluvathingal J."/>
            <person name="Sichtig H."/>
        </authorList>
    </citation>
    <scope>NUCLEOTIDE SEQUENCE [LARGE SCALE GENOMIC DNA]</scope>
    <source>
        <strain evidence="13">FDAARGOS_361</strain>
    </source>
</reference>
<keyword evidence="6" id="KW-0653">Protein transport</keyword>
<feature type="region of interest" description="Disordered" evidence="10">
    <location>
        <begin position="913"/>
        <end position="960"/>
    </location>
</feature>
<evidence type="ECO:0000259" key="11">
    <source>
        <dbReference type="Pfam" id="PF00432"/>
    </source>
</evidence>
<dbReference type="VEuPathDB" id="TriTrypDB:LdCL_260020200"/>
<protein>
    <recommendedName>
        <fullName evidence="3">Conserved oligomeric Golgi complex subunit 7</fullName>
    </recommendedName>
    <alternativeName>
        <fullName evidence="9">Component of oligomeric Golgi complex 7</fullName>
    </alternativeName>
</protein>